<dbReference type="Proteomes" id="UP000056209">
    <property type="component" value="Unassembled WGS sequence"/>
</dbReference>
<protein>
    <submittedName>
        <fullName evidence="1">Putative Trypsin</fullName>
    </submittedName>
</protein>
<keyword evidence="2" id="KW-1185">Reference proteome</keyword>
<dbReference type="EMBL" id="BCMS01000001">
    <property type="protein sequence ID" value="GAQ22718.1"/>
    <property type="molecule type" value="Genomic_DNA"/>
</dbReference>
<evidence type="ECO:0000313" key="1">
    <source>
        <dbReference type="EMBL" id="GAQ22718.1"/>
    </source>
</evidence>
<gene>
    <name evidence="1" type="ORF">DEIGR_102745</name>
</gene>
<dbReference type="AlphaFoldDB" id="A0A100HL68"/>
<reference evidence="2" key="1">
    <citation type="submission" date="2015-11" db="EMBL/GenBank/DDBJ databases">
        <title>Draft Genome Sequence of the Radioresistant Bacterium Deinococcus grandis, Isolated from Freshwater Fish in Japan.</title>
        <authorList>
            <person name="Satoh K."/>
            <person name="Onodera T."/>
            <person name="Omoso K."/>
            <person name="Takeda-Yano K."/>
            <person name="Katayama T."/>
            <person name="Oono Y."/>
            <person name="Narumi I."/>
        </authorList>
    </citation>
    <scope>NUCLEOTIDE SEQUENCE [LARGE SCALE GENOMIC DNA]</scope>
    <source>
        <strain evidence="2">ATCC 43672</strain>
    </source>
</reference>
<accession>A0A100HL68</accession>
<comment type="caution">
    <text evidence="1">The sequence shown here is derived from an EMBL/GenBank/DDBJ whole genome shotgun (WGS) entry which is preliminary data.</text>
</comment>
<name>A0A100HL68_9DEIO</name>
<sequence>MAPDTASTSGALLVRLMAGGLVITAPEDVLAWGVQVVVAPTVMACGVQASVMEARVSGTGGSMRQELSRPVQIRAVIQGRERRDMGILQVARWAGVVMTVCAQLSNRVLTSSPSSLAWMHWAALCGTVGKEA</sequence>
<evidence type="ECO:0000313" key="2">
    <source>
        <dbReference type="Proteomes" id="UP000056209"/>
    </source>
</evidence>
<organism evidence="1 2">
    <name type="scientific">Deinococcus grandis</name>
    <dbReference type="NCBI Taxonomy" id="57498"/>
    <lineage>
        <taxon>Bacteria</taxon>
        <taxon>Thermotogati</taxon>
        <taxon>Deinococcota</taxon>
        <taxon>Deinococci</taxon>
        <taxon>Deinococcales</taxon>
        <taxon>Deinococcaceae</taxon>
        <taxon>Deinococcus</taxon>
    </lineage>
</organism>
<proteinExistence type="predicted"/>